<gene>
    <name evidence="2" type="ORF">DXN04_03705</name>
</gene>
<dbReference type="Proteomes" id="UP000261174">
    <property type="component" value="Unassembled WGS sequence"/>
</dbReference>
<protein>
    <recommendedName>
        <fullName evidence="1">Alkyl hydroperoxide reductase subunit C/ Thiol specific antioxidant domain-containing protein</fullName>
    </recommendedName>
</protein>
<dbReference type="Pfam" id="PF00578">
    <property type="entry name" value="AhpC-TSA"/>
    <property type="match status" value="1"/>
</dbReference>
<dbReference type="EMBL" id="QTJV01000001">
    <property type="protein sequence ID" value="RFM36615.1"/>
    <property type="molecule type" value="Genomic_DNA"/>
</dbReference>
<dbReference type="Gene3D" id="3.40.30.10">
    <property type="entry name" value="Glutaredoxin"/>
    <property type="match status" value="1"/>
</dbReference>
<evidence type="ECO:0000313" key="2">
    <source>
        <dbReference type="EMBL" id="RFM36615.1"/>
    </source>
</evidence>
<feature type="domain" description="Alkyl hydroperoxide reductase subunit C/ Thiol specific antioxidant" evidence="1">
    <location>
        <begin position="105"/>
        <end position="222"/>
    </location>
</feature>
<sequence>MANFVLQPQVPAVVCACDPSLLFRFLKIELPLTNQINLTTMATNNNNLYRYADIAPEFEVEFFPKRSQDRTPINPLQAGEHLPTFHIHKKNIIATSDTLKTLNGSLPVTQVIDRPLVLAFHSIHWNNYGNTLLEKLQEVYADIRVLGGQLLVATTDDKQTFENATAQYQLPFATIFDQYNGIAKKAGLYASTDPIWDRVAGIEADVPVPGIYVLTPSLKIVYASVDKWFDQPFAKEALLEALEAASQEQEHAIAI</sequence>
<comment type="caution">
    <text evidence="2">The sequence shown here is derived from an EMBL/GenBank/DDBJ whole genome shotgun (WGS) entry which is preliminary data.</text>
</comment>
<accession>A0A3E1P8U5</accession>
<reference evidence="2 3" key="1">
    <citation type="submission" date="2018-08" db="EMBL/GenBank/DDBJ databases">
        <title>Chitinophaga sp. K20C18050901, a novel bacterium isolated from forest soil.</title>
        <authorList>
            <person name="Wang C."/>
        </authorList>
    </citation>
    <scope>NUCLEOTIDE SEQUENCE [LARGE SCALE GENOMIC DNA]</scope>
    <source>
        <strain evidence="2 3">K20C18050901</strain>
    </source>
</reference>
<keyword evidence="3" id="KW-1185">Reference proteome</keyword>
<dbReference type="GO" id="GO:0016209">
    <property type="term" value="F:antioxidant activity"/>
    <property type="evidence" value="ECO:0007669"/>
    <property type="project" value="InterPro"/>
</dbReference>
<dbReference type="SUPFAM" id="SSF52833">
    <property type="entry name" value="Thioredoxin-like"/>
    <property type="match status" value="1"/>
</dbReference>
<proteinExistence type="predicted"/>
<evidence type="ECO:0000259" key="1">
    <source>
        <dbReference type="Pfam" id="PF00578"/>
    </source>
</evidence>
<dbReference type="GO" id="GO:0016491">
    <property type="term" value="F:oxidoreductase activity"/>
    <property type="evidence" value="ECO:0007669"/>
    <property type="project" value="InterPro"/>
</dbReference>
<dbReference type="InterPro" id="IPR000866">
    <property type="entry name" value="AhpC/TSA"/>
</dbReference>
<name>A0A3E1P8U5_9BACT</name>
<evidence type="ECO:0000313" key="3">
    <source>
        <dbReference type="Proteomes" id="UP000261174"/>
    </source>
</evidence>
<dbReference type="AlphaFoldDB" id="A0A3E1P8U5"/>
<organism evidence="2 3">
    <name type="scientific">Chitinophaga silvisoli</name>
    <dbReference type="NCBI Taxonomy" id="2291814"/>
    <lineage>
        <taxon>Bacteria</taxon>
        <taxon>Pseudomonadati</taxon>
        <taxon>Bacteroidota</taxon>
        <taxon>Chitinophagia</taxon>
        <taxon>Chitinophagales</taxon>
        <taxon>Chitinophagaceae</taxon>
        <taxon>Chitinophaga</taxon>
    </lineage>
</organism>
<dbReference type="InterPro" id="IPR036249">
    <property type="entry name" value="Thioredoxin-like_sf"/>
</dbReference>